<dbReference type="AlphaFoldDB" id="A0A511XHT3"/>
<dbReference type="Proteomes" id="UP000321746">
    <property type="component" value="Unassembled WGS sequence"/>
</dbReference>
<keyword evidence="2" id="KW-0472">Membrane</keyword>
<feature type="transmembrane region" description="Helical" evidence="2">
    <location>
        <begin position="12"/>
        <end position="31"/>
    </location>
</feature>
<keyword evidence="2" id="KW-0812">Transmembrane</keyword>
<keyword evidence="2" id="KW-1133">Transmembrane helix</keyword>
<gene>
    <name evidence="3" type="ORF">AOE01nite_07280</name>
</gene>
<sequence length="192" mass="20141">MVATYLSSPGLFRFLIAGAVLLGVAGFLSGCQDYEKAALTRCSKTQPDMTLMRDGDMTDFLTPCGLQGFADATDRVRLHYQPPRGDGTIPVSANTNFAVSEEGGSRGRVWYLCMPVPALPVMPPPPAAGSRKAGTGFATASGRNGSGGVPPGAVPLSQPSQQAVCRYAGSGAARMTLVYDRNDAATHDPRTW</sequence>
<organism evidence="3 4">
    <name type="scientific">Acetobacter oeni</name>
    <dbReference type="NCBI Taxonomy" id="304077"/>
    <lineage>
        <taxon>Bacteria</taxon>
        <taxon>Pseudomonadati</taxon>
        <taxon>Pseudomonadota</taxon>
        <taxon>Alphaproteobacteria</taxon>
        <taxon>Acetobacterales</taxon>
        <taxon>Acetobacteraceae</taxon>
        <taxon>Acetobacter</taxon>
    </lineage>
</organism>
<keyword evidence="4" id="KW-1185">Reference proteome</keyword>
<reference evidence="3 4" key="1">
    <citation type="submission" date="2019-07" db="EMBL/GenBank/DDBJ databases">
        <title>Whole genome shotgun sequence of Acetobacter oeni NBRC 105207.</title>
        <authorList>
            <person name="Hosoyama A."/>
            <person name="Uohara A."/>
            <person name="Ohji S."/>
            <person name="Ichikawa N."/>
        </authorList>
    </citation>
    <scope>NUCLEOTIDE SEQUENCE [LARGE SCALE GENOMIC DNA]</scope>
    <source>
        <strain evidence="3 4">NBRC 105207</strain>
    </source>
</reference>
<evidence type="ECO:0000313" key="3">
    <source>
        <dbReference type="EMBL" id="GEN62504.1"/>
    </source>
</evidence>
<name>A0A511XHT3_9PROT</name>
<comment type="caution">
    <text evidence="3">The sequence shown here is derived from an EMBL/GenBank/DDBJ whole genome shotgun (WGS) entry which is preliminary data.</text>
</comment>
<feature type="region of interest" description="Disordered" evidence="1">
    <location>
        <begin position="126"/>
        <end position="152"/>
    </location>
</feature>
<dbReference type="RefSeq" id="WP_146886155.1">
    <property type="nucleotide sequence ID" value="NZ_BJYG01000006.1"/>
</dbReference>
<dbReference type="OrthoDB" id="7219847at2"/>
<accession>A0A511XHT3</accession>
<evidence type="ECO:0000313" key="4">
    <source>
        <dbReference type="Proteomes" id="UP000321746"/>
    </source>
</evidence>
<dbReference type="EMBL" id="BJYG01000006">
    <property type="protein sequence ID" value="GEN62504.1"/>
    <property type="molecule type" value="Genomic_DNA"/>
</dbReference>
<proteinExistence type="predicted"/>
<evidence type="ECO:0000256" key="2">
    <source>
        <dbReference type="SAM" id="Phobius"/>
    </source>
</evidence>
<protein>
    <submittedName>
        <fullName evidence="3">Uncharacterized protein</fullName>
    </submittedName>
</protein>
<evidence type="ECO:0000256" key="1">
    <source>
        <dbReference type="SAM" id="MobiDB-lite"/>
    </source>
</evidence>